<dbReference type="RefSeq" id="WP_052642682.1">
    <property type="nucleotide sequence ID" value="NZ_CABFWE030000002.1"/>
</dbReference>
<dbReference type="HAMAP" id="MF_00161">
    <property type="entry name" value="LspA"/>
    <property type="match status" value="1"/>
</dbReference>
<dbReference type="PANTHER" id="PTHR33695">
    <property type="entry name" value="LIPOPROTEIN SIGNAL PEPTIDASE"/>
    <property type="match status" value="1"/>
</dbReference>
<comment type="similarity">
    <text evidence="1 9 11">Belongs to the peptidase A8 family.</text>
</comment>
<dbReference type="EC" id="3.4.23.36" evidence="9"/>
<comment type="caution">
    <text evidence="9">Lacks conserved residue(s) required for the propagation of feature annotation.</text>
</comment>
<dbReference type="Proteomes" id="UP000601041">
    <property type="component" value="Unassembled WGS sequence"/>
</dbReference>
<comment type="function">
    <text evidence="9 10">This protein specifically catalyzes the removal of signal peptides from prolipoproteins.</text>
</comment>
<evidence type="ECO:0000256" key="8">
    <source>
        <dbReference type="ARBA" id="ARBA00023136"/>
    </source>
</evidence>
<feature type="transmembrane region" description="Helical" evidence="9">
    <location>
        <begin position="123"/>
        <end position="143"/>
    </location>
</feature>
<feature type="transmembrane region" description="Helical" evidence="9">
    <location>
        <begin position="61"/>
        <end position="80"/>
    </location>
</feature>
<reference evidence="12 13" key="1">
    <citation type="submission" date="2020-11" db="EMBL/GenBank/DDBJ databases">
        <authorList>
            <person name="Lassalle F."/>
        </authorList>
    </citation>
    <scope>NUCLEOTIDE SEQUENCE [LARGE SCALE GENOMIC DNA]</scope>
    <source>
        <strain evidence="12 13">AB21</strain>
    </source>
</reference>
<sequence length="153" mass="16073">MGRGVGIGCALAAFSLDQGTKALALGTPALAHGVEVIPVLNLVLVRNHGVSFGMLGGVVPWWGLILLSLAIVAALVVWLWRSETRQASVALGLIIGGALGNVIDRARFQAVTDFLDFHLAGYHWPAFNLADVAVVCGVALLMFDGFRAGRKKA</sequence>
<dbReference type="EMBL" id="CABFWE030000002">
    <property type="protein sequence ID" value="CAD7025764.1"/>
    <property type="molecule type" value="Genomic_DNA"/>
</dbReference>
<keyword evidence="3 9" id="KW-0645">Protease</keyword>
<evidence type="ECO:0000256" key="3">
    <source>
        <dbReference type="ARBA" id="ARBA00022670"/>
    </source>
</evidence>
<keyword evidence="2 9" id="KW-1003">Cell membrane</keyword>
<evidence type="ECO:0000256" key="11">
    <source>
        <dbReference type="RuleBase" id="RU004181"/>
    </source>
</evidence>
<evidence type="ECO:0000313" key="13">
    <source>
        <dbReference type="Proteomes" id="UP000601041"/>
    </source>
</evidence>
<keyword evidence="13" id="KW-1185">Reference proteome</keyword>
<keyword evidence="6 9" id="KW-0378">Hydrolase</keyword>
<comment type="subcellular location">
    <subcellularLocation>
        <location evidence="9">Cell membrane</location>
        <topology evidence="9">Multi-pass membrane protein</topology>
    </subcellularLocation>
</comment>
<keyword evidence="5 9" id="KW-0064">Aspartyl protease</keyword>
<proteinExistence type="inferred from homology"/>
<comment type="pathway">
    <text evidence="9">Protein modification; lipoprotein biosynthesis (signal peptide cleavage).</text>
</comment>
<feature type="active site" evidence="9">
    <location>
        <position position="113"/>
    </location>
</feature>
<evidence type="ECO:0000256" key="4">
    <source>
        <dbReference type="ARBA" id="ARBA00022692"/>
    </source>
</evidence>
<protein>
    <recommendedName>
        <fullName evidence="9">Lipoprotein signal peptidase</fullName>
        <ecNumber evidence="9">3.4.23.36</ecNumber>
    </recommendedName>
    <alternativeName>
        <fullName evidence="9">Prolipoprotein signal peptidase</fullName>
    </alternativeName>
    <alternativeName>
        <fullName evidence="9">Signal peptidase II</fullName>
        <shortName evidence="9">SPase II</shortName>
    </alternativeName>
</protein>
<evidence type="ECO:0000256" key="2">
    <source>
        <dbReference type="ARBA" id="ARBA00022475"/>
    </source>
</evidence>
<keyword evidence="8 9" id="KW-0472">Membrane</keyword>
<evidence type="ECO:0000256" key="7">
    <source>
        <dbReference type="ARBA" id="ARBA00022989"/>
    </source>
</evidence>
<name>A0ABN7JF30_9HYPH</name>
<evidence type="ECO:0000256" key="1">
    <source>
        <dbReference type="ARBA" id="ARBA00006139"/>
    </source>
</evidence>
<evidence type="ECO:0000256" key="10">
    <source>
        <dbReference type="RuleBase" id="RU000594"/>
    </source>
</evidence>
<evidence type="ECO:0000256" key="5">
    <source>
        <dbReference type="ARBA" id="ARBA00022750"/>
    </source>
</evidence>
<dbReference type="PRINTS" id="PR00781">
    <property type="entry name" value="LIPOSIGPTASE"/>
</dbReference>
<comment type="catalytic activity">
    <reaction evidence="9 10">
        <text>Release of signal peptides from bacterial membrane prolipoproteins. Hydrolyzes -Xaa-Yaa-Zaa-|-(S,diacylglyceryl)Cys-, in which Xaa is hydrophobic (preferably Leu), and Yaa (Ala or Ser) and Zaa (Gly or Ala) have small, neutral side chains.</text>
        <dbReference type="EC" id="3.4.23.36"/>
    </reaction>
</comment>
<comment type="caution">
    <text evidence="12">The sequence shown here is derived from an EMBL/GenBank/DDBJ whole genome shotgun (WGS) entry which is preliminary data.</text>
</comment>
<evidence type="ECO:0000256" key="9">
    <source>
        <dbReference type="HAMAP-Rule" id="MF_00161"/>
    </source>
</evidence>
<dbReference type="PANTHER" id="PTHR33695:SF1">
    <property type="entry name" value="LIPOPROTEIN SIGNAL PEPTIDASE"/>
    <property type="match status" value="1"/>
</dbReference>
<dbReference type="PROSITE" id="PS00855">
    <property type="entry name" value="SPASE_II"/>
    <property type="match status" value="1"/>
</dbReference>
<organism evidence="12 13">
    <name type="scientific">Pseudorhizobium halotolerans</name>
    <dbReference type="NCBI Taxonomy" id="1233081"/>
    <lineage>
        <taxon>Bacteria</taxon>
        <taxon>Pseudomonadati</taxon>
        <taxon>Pseudomonadota</taxon>
        <taxon>Alphaproteobacteria</taxon>
        <taxon>Hyphomicrobiales</taxon>
        <taxon>Rhizobiaceae</taxon>
        <taxon>Rhizobium/Agrobacterium group</taxon>
        <taxon>Pseudorhizobium</taxon>
    </lineage>
</organism>
<accession>A0ABN7JF30</accession>
<gene>
    <name evidence="9" type="primary">lspA</name>
    <name evidence="12" type="ORF">RHAB21_01170</name>
</gene>
<evidence type="ECO:0000313" key="12">
    <source>
        <dbReference type="EMBL" id="CAD7025764.1"/>
    </source>
</evidence>
<feature type="transmembrane region" description="Helical" evidence="9">
    <location>
        <begin position="87"/>
        <end position="103"/>
    </location>
</feature>
<evidence type="ECO:0000256" key="6">
    <source>
        <dbReference type="ARBA" id="ARBA00022801"/>
    </source>
</evidence>
<dbReference type="NCBIfam" id="TIGR00077">
    <property type="entry name" value="lspA"/>
    <property type="match status" value="1"/>
</dbReference>
<dbReference type="InterPro" id="IPR001872">
    <property type="entry name" value="Peptidase_A8"/>
</dbReference>
<feature type="active site" evidence="9">
    <location>
        <position position="131"/>
    </location>
</feature>
<dbReference type="Pfam" id="PF01252">
    <property type="entry name" value="Peptidase_A8"/>
    <property type="match status" value="1"/>
</dbReference>
<keyword evidence="7 9" id="KW-1133">Transmembrane helix</keyword>
<keyword evidence="4 9" id="KW-0812">Transmembrane</keyword>